<accession>A0ABT8RR95</accession>
<dbReference type="SUPFAM" id="SSF53335">
    <property type="entry name" value="S-adenosyl-L-methionine-dependent methyltransferases"/>
    <property type="match status" value="1"/>
</dbReference>
<keyword evidence="4 6" id="KW-0808">Transferase</keyword>
<gene>
    <name evidence="6 8" type="primary">rlmF</name>
    <name evidence="8" type="ORF">Q2T41_09605</name>
</gene>
<comment type="caution">
    <text evidence="8">The sequence shown here is derived from an EMBL/GenBank/DDBJ whole genome shotgun (WGS) entry which is preliminary data.</text>
</comment>
<keyword evidence="1 6" id="KW-0963">Cytoplasm</keyword>
<dbReference type="Gene3D" id="3.40.50.150">
    <property type="entry name" value="Vaccinia Virus protein VP39"/>
    <property type="match status" value="1"/>
</dbReference>
<feature type="compositionally biased region" description="Basic and acidic residues" evidence="7">
    <location>
        <begin position="1"/>
        <end position="13"/>
    </location>
</feature>
<feature type="region of interest" description="Disordered" evidence="7">
    <location>
        <begin position="1"/>
        <end position="20"/>
    </location>
</feature>
<keyword evidence="9" id="KW-1185">Reference proteome</keyword>
<keyword evidence="3 6" id="KW-0489">Methyltransferase</keyword>
<proteinExistence type="inferred from homology"/>
<evidence type="ECO:0000256" key="3">
    <source>
        <dbReference type="ARBA" id="ARBA00022603"/>
    </source>
</evidence>
<comment type="similarity">
    <text evidence="6">Belongs to the methyltransferase superfamily. METTL16/RlmF family.</text>
</comment>
<comment type="catalytic activity">
    <reaction evidence="6">
        <text>adenosine(1618) in 23S rRNA + S-adenosyl-L-methionine = N(6)-methyladenosine(1618) in 23S rRNA + S-adenosyl-L-homocysteine + H(+)</text>
        <dbReference type="Rhea" id="RHEA:16497"/>
        <dbReference type="Rhea" id="RHEA-COMP:10229"/>
        <dbReference type="Rhea" id="RHEA-COMP:10231"/>
        <dbReference type="ChEBI" id="CHEBI:15378"/>
        <dbReference type="ChEBI" id="CHEBI:57856"/>
        <dbReference type="ChEBI" id="CHEBI:59789"/>
        <dbReference type="ChEBI" id="CHEBI:74411"/>
        <dbReference type="ChEBI" id="CHEBI:74449"/>
        <dbReference type="EC" id="2.1.1.181"/>
    </reaction>
</comment>
<reference evidence="8" key="2">
    <citation type="submission" date="2023-06" db="EMBL/GenBank/DDBJ databases">
        <authorList>
            <person name="Lucena T."/>
            <person name="Sun Q."/>
        </authorList>
    </citation>
    <scope>NUCLEOTIDE SEQUENCE</scope>
    <source>
        <strain evidence="8">CECT 8869</strain>
    </source>
</reference>
<dbReference type="InterPro" id="IPR029063">
    <property type="entry name" value="SAM-dependent_MTases_sf"/>
</dbReference>
<dbReference type="PANTHER" id="PTHR13393:SF0">
    <property type="entry name" value="RNA N6-ADENOSINE-METHYLTRANSFERASE METTL16"/>
    <property type="match status" value="1"/>
</dbReference>
<evidence type="ECO:0000256" key="7">
    <source>
        <dbReference type="SAM" id="MobiDB-lite"/>
    </source>
</evidence>
<dbReference type="Pfam" id="PF05971">
    <property type="entry name" value="Methyltransf_10"/>
    <property type="match status" value="1"/>
</dbReference>
<reference evidence="8" key="1">
    <citation type="journal article" date="2014" name="Int. J. Syst. Evol. Microbiol.">
        <title>Complete genome of a new Firmicutes species belonging to the dominant human colonic microbiota ('Ruminococcus bicirculans') reveals two chromosomes and a selective capacity to utilize plant glucans.</title>
        <authorList>
            <consortium name="NISC Comparative Sequencing Program"/>
            <person name="Wegmann U."/>
            <person name="Louis P."/>
            <person name="Goesmann A."/>
            <person name="Henrissat B."/>
            <person name="Duncan S.H."/>
            <person name="Flint H.J."/>
        </authorList>
    </citation>
    <scope>NUCLEOTIDE SEQUENCE</scope>
    <source>
        <strain evidence="8">CECT 8869</strain>
    </source>
</reference>
<dbReference type="PIRSF" id="PIRSF029038">
    <property type="entry name" value="Mtase_YbiN_prd"/>
    <property type="match status" value="1"/>
</dbReference>
<evidence type="ECO:0000313" key="9">
    <source>
        <dbReference type="Proteomes" id="UP001168579"/>
    </source>
</evidence>
<organism evidence="8 9">
    <name type="scientific">Maribacter confluentis</name>
    <dbReference type="NCBI Taxonomy" id="1656093"/>
    <lineage>
        <taxon>Bacteria</taxon>
        <taxon>Pseudomonadati</taxon>
        <taxon>Bacteroidota</taxon>
        <taxon>Flavobacteriia</taxon>
        <taxon>Flavobacteriales</taxon>
        <taxon>Flavobacteriaceae</taxon>
        <taxon>Maribacter</taxon>
    </lineage>
</organism>
<evidence type="ECO:0000256" key="4">
    <source>
        <dbReference type="ARBA" id="ARBA00022679"/>
    </source>
</evidence>
<evidence type="ECO:0000256" key="1">
    <source>
        <dbReference type="ARBA" id="ARBA00022490"/>
    </source>
</evidence>
<evidence type="ECO:0000256" key="2">
    <source>
        <dbReference type="ARBA" id="ARBA00022552"/>
    </source>
</evidence>
<dbReference type="InterPro" id="IPR010286">
    <property type="entry name" value="METTL16/RlmF"/>
</dbReference>
<comment type="subcellular location">
    <subcellularLocation>
        <location evidence="6">Cytoplasm</location>
    </subcellularLocation>
</comment>
<evidence type="ECO:0000256" key="5">
    <source>
        <dbReference type="ARBA" id="ARBA00022691"/>
    </source>
</evidence>
<keyword evidence="5 6" id="KW-0949">S-adenosyl-L-methionine</keyword>
<dbReference type="Proteomes" id="UP001168579">
    <property type="component" value="Unassembled WGS sequence"/>
</dbReference>
<dbReference type="CDD" id="cd02440">
    <property type="entry name" value="AdoMet_MTases"/>
    <property type="match status" value="1"/>
</dbReference>
<dbReference type="HAMAP" id="MF_01848">
    <property type="entry name" value="23SrRNA_methyltr_F"/>
    <property type="match status" value="1"/>
</dbReference>
<name>A0ABT8RR95_9FLAO</name>
<dbReference type="InterPro" id="IPR016909">
    <property type="entry name" value="rRNA_lsu_MeTfrase_F"/>
</dbReference>
<dbReference type="GO" id="GO:0052907">
    <property type="term" value="F:23S rRNA (adenine(1618)-N(6))-methyltransferase activity"/>
    <property type="evidence" value="ECO:0007669"/>
    <property type="project" value="UniProtKB-EC"/>
</dbReference>
<dbReference type="RefSeq" id="WP_304435898.1">
    <property type="nucleotide sequence ID" value="NZ_JAUKUC010000001.1"/>
</dbReference>
<evidence type="ECO:0000256" key="6">
    <source>
        <dbReference type="HAMAP-Rule" id="MF_01848"/>
    </source>
</evidence>
<dbReference type="PANTHER" id="PTHR13393">
    <property type="entry name" value="SAM-DEPENDENT METHYLTRANSFERASE"/>
    <property type="match status" value="1"/>
</dbReference>
<dbReference type="EMBL" id="JAUKUC010000001">
    <property type="protein sequence ID" value="MDO1512909.1"/>
    <property type="molecule type" value="Genomic_DNA"/>
</dbReference>
<dbReference type="EC" id="2.1.1.181" evidence="6"/>
<comment type="function">
    <text evidence="6">Specifically methylates the adenine in position 1618 of 23S rRNA.</text>
</comment>
<protein>
    <recommendedName>
        <fullName evidence="6">Ribosomal RNA large subunit methyltransferase F</fullName>
        <ecNumber evidence="6">2.1.1.181</ecNumber>
    </recommendedName>
    <alternativeName>
        <fullName evidence="6">23S rRNA mA1618 methyltransferase</fullName>
    </alternativeName>
    <alternativeName>
        <fullName evidence="6">rRNA adenine N-6-methyltransferase</fullName>
    </alternativeName>
</protein>
<keyword evidence="2 6" id="KW-0698">rRNA processing</keyword>
<sequence length="326" mass="36819">MQKSTKKNEEKPPVLHPRNKHKGRYDLKALCDSSPNLKEFIIKNKYGKQSIDFFNSTAVKALNTALVKVHYGIEYWDIPNGFLCPPIPGRADYIHHLADLLASISKGVIPVGKHIKGLDIGVGANCIYPIIGNAVYGWSFVGTDIDQKKIDSAVLIVTKNPTLQDKVELRIQTHPGQIFKEVVDADEKIDFSICNPPFHANQKEAEAGTLRKLSNLKKKRIKKPELNFGGQGGELWTDGGERKFILNMINESKYFAKQCAWFTTLVSKQSNLRTFYNRLEEIGAVEHRTIPMGQGNKQSRIVAWTFLTAQEQQSWAANRWINKTDN</sequence>
<evidence type="ECO:0000313" key="8">
    <source>
        <dbReference type="EMBL" id="MDO1512909.1"/>
    </source>
</evidence>
<dbReference type="NCBIfam" id="NF008725">
    <property type="entry name" value="PRK11727.1"/>
    <property type="match status" value="1"/>
</dbReference>